<dbReference type="InterPro" id="IPR003961">
    <property type="entry name" value="FN3_dom"/>
</dbReference>
<dbReference type="OMA" id="LNGCHES"/>
<dbReference type="AlphaFoldDB" id="A0A8T2SQN5"/>
<dbReference type="CDD" id="cd00063">
    <property type="entry name" value="FN3"/>
    <property type="match status" value="1"/>
</dbReference>
<organism evidence="7 8">
    <name type="scientific">Ceratopteris richardii</name>
    <name type="common">Triangle waterfern</name>
    <dbReference type="NCBI Taxonomy" id="49495"/>
    <lineage>
        <taxon>Eukaryota</taxon>
        <taxon>Viridiplantae</taxon>
        <taxon>Streptophyta</taxon>
        <taxon>Embryophyta</taxon>
        <taxon>Tracheophyta</taxon>
        <taxon>Polypodiopsida</taxon>
        <taxon>Polypodiidae</taxon>
        <taxon>Polypodiales</taxon>
        <taxon>Pteridineae</taxon>
        <taxon>Pteridaceae</taxon>
        <taxon>Parkerioideae</taxon>
        <taxon>Ceratopteris</taxon>
    </lineage>
</organism>
<protein>
    <recommendedName>
        <fullName evidence="6">Fibronectin type-III domain-containing protein</fullName>
    </recommendedName>
</protein>
<dbReference type="GO" id="GO:0008270">
    <property type="term" value="F:zinc ion binding"/>
    <property type="evidence" value="ECO:0007669"/>
    <property type="project" value="UniProtKB-KW"/>
</dbReference>
<evidence type="ECO:0000313" key="7">
    <source>
        <dbReference type="EMBL" id="KAH7352968.1"/>
    </source>
</evidence>
<dbReference type="InterPro" id="IPR056990">
    <property type="entry name" value="VIN3-like_C"/>
</dbReference>
<evidence type="ECO:0000256" key="4">
    <source>
        <dbReference type="ARBA" id="ARBA00022833"/>
    </source>
</evidence>
<evidence type="ECO:0000313" key="8">
    <source>
        <dbReference type="Proteomes" id="UP000825935"/>
    </source>
</evidence>
<dbReference type="EMBL" id="CM035424">
    <property type="protein sequence ID" value="KAH7352967.1"/>
    <property type="molecule type" value="Genomic_DNA"/>
</dbReference>
<name>A0A8T2SQN5_CERRI</name>
<keyword evidence="5" id="KW-0539">Nucleus</keyword>
<evidence type="ECO:0000256" key="2">
    <source>
        <dbReference type="ARBA" id="ARBA00022723"/>
    </source>
</evidence>
<dbReference type="CDD" id="cd15521">
    <property type="entry name" value="PHD_VIN3_plant"/>
    <property type="match status" value="1"/>
</dbReference>
<comment type="caution">
    <text evidence="7">The sequence shown here is derived from an EMBL/GenBank/DDBJ whole genome shotgun (WGS) entry which is preliminary data.</text>
</comment>
<evidence type="ECO:0000256" key="3">
    <source>
        <dbReference type="ARBA" id="ARBA00022771"/>
    </source>
</evidence>
<dbReference type="InterPro" id="IPR036116">
    <property type="entry name" value="FN3_sf"/>
</dbReference>
<evidence type="ECO:0000256" key="5">
    <source>
        <dbReference type="ARBA" id="ARBA00023242"/>
    </source>
</evidence>
<accession>A0A8T2SQN5</accession>
<dbReference type="GO" id="GO:0005634">
    <property type="term" value="C:nucleus"/>
    <property type="evidence" value="ECO:0007669"/>
    <property type="project" value="UniProtKB-SubCell"/>
</dbReference>
<keyword evidence="3" id="KW-0863">Zinc-finger</keyword>
<dbReference type="EMBL" id="CM035424">
    <property type="protein sequence ID" value="KAH7352970.1"/>
    <property type="molecule type" value="Genomic_DNA"/>
</dbReference>
<reference evidence="7" key="1">
    <citation type="submission" date="2021-08" db="EMBL/GenBank/DDBJ databases">
        <title>WGS assembly of Ceratopteris richardii.</title>
        <authorList>
            <person name="Marchant D.B."/>
            <person name="Chen G."/>
            <person name="Jenkins J."/>
            <person name="Shu S."/>
            <person name="Leebens-Mack J."/>
            <person name="Grimwood J."/>
            <person name="Schmutz J."/>
            <person name="Soltis P."/>
            <person name="Soltis D."/>
            <person name="Chen Z.-H."/>
        </authorList>
    </citation>
    <scope>NUCLEOTIDE SEQUENCE</scope>
    <source>
        <strain evidence="7">Whitten #5841</strain>
        <tissue evidence="7">Leaf</tissue>
    </source>
</reference>
<dbReference type="Pfam" id="PF07227">
    <property type="entry name" value="PHD_Oberon"/>
    <property type="match status" value="1"/>
</dbReference>
<comment type="subcellular location">
    <subcellularLocation>
        <location evidence="1">Nucleus</location>
    </subcellularLocation>
</comment>
<evidence type="ECO:0000259" key="6">
    <source>
        <dbReference type="PROSITE" id="PS50853"/>
    </source>
</evidence>
<dbReference type="InterPro" id="IPR013783">
    <property type="entry name" value="Ig-like_fold"/>
</dbReference>
<dbReference type="InterPro" id="IPR044514">
    <property type="entry name" value="VIN3-like"/>
</dbReference>
<dbReference type="PANTHER" id="PTHR46286">
    <property type="entry name" value="VIN3-LIKE PROTEIN 2-RELATED"/>
    <property type="match status" value="1"/>
</dbReference>
<dbReference type="EMBL" id="CM035424">
    <property type="protein sequence ID" value="KAH7352968.1"/>
    <property type="molecule type" value="Genomic_DNA"/>
</dbReference>
<dbReference type="Pfam" id="PF23376">
    <property type="entry name" value="Fn3_VIN3"/>
    <property type="match status" value="1"/>
</dbReference>
<dbReference type="PROSITE" id="PS50853">
    <property type="entry name" value="FN3"/>
    <property type="match status" value="1"/>
</dbReference>
<dbReference type="GO" id="GO:0010048">
    <property type="term" value="P:vernalization response"/>
    <property type="evidence" value="ECO:0007669"/>
    <property type="project" value="InterPro"/>
</dbReference>
<dbReference type="InterPro" id="IPR032881">
    <property type="entry name" value="Oberon-like_PHD"/>
</dbReference>
<feature type="domain" description="Fibronectin type-III" evidence="6">
    <location>
        <begin position="354"/>
        <end position="448"/>
    </location>
</feature>
<gene>
    <name evidence="7" type="ORF">KP509_19G072900</name>
</gene>
<keyword evidence="8" id="KW-1185">Reference proteome</keyword>
<keyword evidence="2" id="KW-0479">Metal-binding</keyword>
<dbReference type="Pfam" id="PF23380">
    <property type="entry name" value="VIN3_C"/>
    <property type="match status" value="1"/>
</dbReference>
<keyword evidence="4" id="KW-0862">Zinc</keyword>
<sequence length="833" mass="91970">MTSSGVDEFNPAAGIYLPGVYNSMVGNPSLPERRELLYKTAQGLEGGRETLESWTRKELLELICLEMGKERKYTGVSKSKMVEHLLKLVSMKSFIEGMDPDVGSLSDQPTTAPSVLKRQRKVGRPSRASLAAQTNAAMQGGYPAWVCKNTACKAQLQEGASFCQRCSCCICKKFDDNKDPSLWIVCTPEPLNKERDCRLSCHIECALENDMAGVVNNGPDIVLDGCYQCPCGKVSDLIGCWKKQLLIVKDARRVDTFCQRLSLSYRLLDGTDKHKVLHELITRAVQKLEAEVGVITEGSAKFARGLVNRLSSSSQVLEIIHAALEKLETLDEQPICHSNGEVNAANTQERLTDKLCAIEFTDISSDSVSLTVRGGGQPVSGYQLWHRKASDLTFGNNPTCIIATNPGEAHISGLHPCTEYAFYVVPLNSLFEGGIGEPAEGRCITKADEVTIVKKPCATKGDEITGVKEACEAAAPLSISLNASINEKSICISDKFESNFKVRELGRVLHSVWAEDNQSAQMHKAYFHNKVDVKSTPDHRNDKNKKMVESKDSWLNWMSNQGASAAPVDLSPENAHSSDLNASVNLESNVEESRVTLEVDLPPLPAKTIRNRDSKAFLQERDVKDKATCADIMELDDISDPGISHVSHREETEALSQVASDIMQTNTINEAQDAVGNKCRMVDAESIGAHGQSWVLQVRSMAGTNIEMKPQATFVRKRTSENLGRGDNYGLINGCRGTIGAPLRATGHYEYCVKMIRLLECEGFLKEDFRMKFLTWFSLKASEHEKRVVSVFIDTLQDNPSSLAGQLVDTFSDIITAKRHHAMTNGFHYKLWH</sequence>
<dbReference type="OrthoDB" id="1925343at2759"/>
<dbReference type="SUPFAM" id="SSF49265">
    <property type="entry name" value="Fibronectin type III"/>
    <property type="match status" value="1"/>
</dbReference>
<dbReference type="Proteomes" id="UP000825935">
    <property type="component" value="Chromosome 19"/>
</dbReference>
<evidence type="ECO:0000256" key="1">
    <source>
        <dbReference type="ARBA" id="ARBA00004123"/>
    </source>
</evidence>
<dbReference type="InterPro" id="IPR058585">
    <property type="entry name" value="Fn3_VIN3"/>
</dbReference>
<dbReference type="PANTHER" id="PTHR46286:SF2">
    <property type="entry name" value="VIN3-LIKE PROTEIN 2"/>
    <property type="match status" value="1"/>
</dbReference>
<dbReference type="GO" id="GO:0040029">
    <property type="term" value="P:epigenetic regulation of gene expression"/>
    <property type="evidence" value="ECO:0007669"/>
    <property type="project" value="InterPro"/>
</dbReference>
<dbReference type="Gene3D" id="2.60.40.10">
    <property type="entry name" value="Immunoglobulins"/>
    <property type="match status" value="1"/>
</dbReference>
<proteinExistence type="predicted"/>